<name>A0A517U2H3_9BACT</name>
<dbReference type="Proteomes" id="UP000317909">
    <property type="component" value="Chromosome"/>
</dbReference>
<protein>
    <submittedName>
        <fullName evidence="2">Uncharacterized protein</fullName>
    </submittedName>
</protein>
<accession>A0A517U2H3</accession>
<proteinExistence type="predicted"/>
<dbReference type="KEGG" id="llh:I41_40270"/>
<evidence type="ECO:0000313" key="2">
    <source>
        <dbReference type="EMBL" id="QDT74824.1"/>
    </source>
</evidence>
<evidence type="ECO:0000313" key="3">
    <source>
        <dbReference type="Proteomes" id="UP000317909"/>
    </source>
</evidence>
<dbReference type="EMBL" id="CP036339">
    <property type="protein sequence ID" value="QDT74824.1"/>
    <property type="molecule type" value="Genomic_DNA"/>
</dbReference>
<dbReference type="AlphaFoldDB" id="A0A517U2H3"/>
<organism evidence="2 3">
    <name type="scientific">Lacipirellula limnantheis</name>
    <dbReference type="NCBI Taxonomy" id="2528024"/>
    <lineage>
        <taxon>Bacteria</taxon>
        <taxon>Pseudomonadati</taxon>
        <taxon>Planctomycetota</taxon>
        <taxon>Planctomycetia</taxon>
        <taxon>Pirellulales</taxon>
        <taxon>Lacipirellulaceae</taxon>
        <taxon>Lacipirellula</taxon>
    </lineage>
</organism>
<feature type="region of interest" description="Disordered" evidence="1">
    <location>
        <begin position="1"/>
        <end position="20"/>
    </location>
</feature>
<evidence type="ECO:0000256" key="1">
    <source>
        <dbReference type="SAM" id="MobiDB-lite"/>
    </source>
</evidence>
<sequence>MASLTEDPGTMDLRDPPKPFKSAAAWRDVLPFKARRR</sequence>
<gene>
    <name evidence="2" type="ORF">I41_40270</name>
</gene>
<reference evidence="2 3" key="1">
    <citation type="submission" date="2019-02" db="EMBL/GenBank/DDBJ databases">
        <title>Deep-cultivation of Planctomycetes and their phenomic and genomic characterization uncovers novel biology.</title>
        <authorList>
            <person name="Wiegand S."/>
            <person name="Jogler M."/>
            <person name="Boedeker C."/>
            <person name="Pinto D."/>
            <person name="Vollmers J."/>
            <person name="Rivas-Marin E."/>
            <person name="Kohn T."/>
            <person name="Peeters S.H."/>
            <person name="Heuer A."/>
            <person name="Rast P."/>
            <person name="Oberbeckmann S."/>
            <person name="Bunk B."/>
            <person name="Jeske O."/>
            <person name="Meyerdierks A."/>
            <person name="Storesund J.E."/>
            <person name="Kallscheuer N."/>
            <person name="Luecker S."/>
            <person name="Lage O.M."/>
            <person name="Pohl T."/>
            <person name="Merkel B.J."/>
            <person name="Hornburger P."/>
            <person name="Mueller R.-W."/>
            <person name="Bruemmer F."/>
            <person name="Labrenz M."/>
            <person name="Spormann A.M."/>
            <person name="Op den Camp H."/>
            <person name="Overmann J."/>
            <person name="Amann R."/>
            <person name="Jetten M.S.M."/>
            <person name="Mascher T."/>
            <person name="Medema M.H."/>
            <person name="Devos D.P."/>
            <person name="Kaster A.-K."/>
            <person name="Ovreas L."/>
            <person name="Rohde M."/>
            <person name="Galperin M.Y."/>
            <person name="Jogler C."/>
        </authorList>
    </citation>
    <scope>NUCLEOTIDE SEQUENCE [LARGE SCALE GENOMIC DNA]</scope>
    <source>
        <strain evidence="2 3">I41</strain>
    </source>
</reference>
<keyword evidence="3" id="KW-1185">Reference proteome</keyword>